<name>W8EEU1_9CAUD</name>
<protein>
    <submittedName>
        <fullName evidence="1">Uncharacterized protein</fullName>
    </submittedName>
</protein>
<organism evidence="1 2">
    <name type="scientific">Mycobacterium phage Julie1</name>
    <dbReference type="NCBI Taxonomy" id="1463812"/>
    <lineage>
        <taxon>Viruses</taxon>
        <taxon>Duplodnaviria</taxon>
        <taxon>Heunggongvirae</taxon>
        <taxon>Uroviricota</taxon>
        <taxon>Caudoviricetes</taxon>
        <taxon>Bclasvirinae</taxon>
        <taxon>Julieunavirus</taxon>
        <taxon>Julieunavirus julie1</taxon>
    </lineage>
</organism>
<evidence type="ECO:0000313" key="1">
    <source>
        <dbReference type="EMBL" id="AHJ88595.1"/>
    </source>
</evidence>
<sequence length="49" mass="5537">MKGIPADPAQAEARRERARAELARWKRPIDSLEAWDAFERLTGIAEGTE</sequence>
<dbReference type="EMBL" id="KJ433976">
    <property type="protein sequence ID" value="AHJ88595.1"/>
    <property type="molecule type" value="Genomic_DNA"/>
</dbReference>
<keyword evidence="2" id="KW-1185">Reference proteome</keyword>
<evidence type="ECO:0000313" key="2">
    <source>
        <dbReference type="Proteomes" id="UP000203096"/>
    </source>
</evidence>
<dbReference type="GeneID" id="18505959"/>
<reference evidence="1 2" key="1">
    <citation type="journal article" date="2014" name="Genome Announc.">
        <title>Complete genome sequences of nine mycobacteriophages.</title>
        <authorList>
            <person name="Franceschelli J.J."/>
            <person name="Suarez C.A."/>
            <person name="Teran L."/>
            <person name="Raya R.R."/>
            <person name="Morbidoni H.R."/>
        </authorList>
    </citation>
    <scope>NUCLEOTIDE SEQUENCE [LARGE SCALE GENOMIC DNA]</scope>
</reference>
<dbReference type="KEGG" id="vg:18505959"/>
<dbReference type="RefSeq" id="YP_009009295.1">
    <property type="nucleotide sequence ID" value="NC_023600.1"/>
</dbReference>
<accession>W8EEU1</accession>
<proteinExistence type="predicted"/>
<gene>
    <name evidence="1" type="ORF">Jolie1_095</name>
</gene>
<dbReference type="Proteomes" id="UP000203096">
    <property type="component" value="Segment"/>
</dbReference>